<keyword evidence="7" id="KW-1133">Transmembrane helix</keyword>
<protein>
    <recommendedName>
        <fullName evidence="3">Signal recognition particle receptor subunit beta</fullName>
    </recommendedName>
</protein>
<keyword evidence="6" id="KW-0256">Endoplasmic reticulum</keyword>
<keyword evidence="4" id="KW-0812">Transmembrane</keyword>
<dbReference type="GO" id="GO:0005525">
    <property type="term" value="F:GTP binding"/>
    <property type="evidence" value="ECO:0007669"/>
    <property type="project" value="UniProtKB-KW"/>
</dbReference>
<evidence type="ECO:0000256" key="4">
    <source>
        <dbReference type="ARBA" id="ARBA00022692"/>
    </source>
</evidence>
<reference evidence="12" key="1">
    <citation type="submission" date="2021-02" db="EMBL/GenBank/DDBJ databases">
        <title>First Annotated Genome of the Yellow-green Alga Tribonema minus.</title>
        <authorList>
            <person name="Mahan K.M."/>
        </authorList>
    </citation>
    <scope>NUCLEOTIDE SEQUENCE</scope>
    <source>
        <strain evidence="12">UTEX B ZZ1240</strain>
    </source>
</reference>
<keyword evidence="9" id="KW-0472">Membrane</keyword>
<evidence type="ECO:0000256" key="1">
    <source>
        <dbReference type="ARBA" id="ARBA00004389"/>
    </source>
</evidence>
<dbReference type="Proteomes" id="UP000664859">
    <property type="component" value="Unassembled WGS sequence"/>
</dbReference>
<comment type="caution">
    <text evidence="12">The sequence shown here is derived from an EMBL/GenBank/DDBJ whole genome shotgun (WGS) entry which is preliminary data.</text>
</comment>
<evidence type="ECO:0000256" key="5">
    <source>
        <dbReference type="ARBA" id="ARBA00022741"/>
    </source>
</evidence>
<dbReference type="Pfam" id="PF09439">
    <property type="entry name" value="SRPRB"/>
    <property type="match status" value="1"/>
</dbReference>
<accession>A0A835YTM3</accession>
<dbReference type="SUPFAM" id="SSF52540">
    <property type="entry name" value="P-loop containing nucleoside triphosphate hydrolases"/>
    <property type="match status" value="1"/>
</dbReference>
<dbReference type="InterPro" id="IPR019009">
    <property type="entry name" value="SRP_receptor_beta_su"/>
</dbReference>
<dbReference type="InterPro" id="IPR027417">
    <property type="entry name" value="P-loop_NTPase"/>
</dbReference>
<organism evidence="12 13">
    <name type="scientific">Tribonema minus</name>
    <dbReference type="NCBI Taxonomy" id="303371"/>
    <lineage>
        <taxon>Eukaryota</taxon>
        <taxon>Sar</taxon>
        <taxon>Stramenopiles</taxon>
        <taxon>Ochrophyta</taxon>
        <taxon>PX clade</taxon>
        <taxon>Xanthophyceae</taxon>
        <taxon>Tribonematales</taxon>
        <taxon>Tribonemataceae</taxon>
        <taxon>Tribonema</taxon>
    </lineage>
</organism>
<feature type="region of interest" description="Disordered" evidence="11">
    <location>
        <begin position="1"/>
        <end position="33"/>
    </location>
</feature>
<dbReference type="OrthoDB" id="41266at2759"/>
<name>A0A835YTM3_9STRA</name>
<evidence type="ECO:0000256" key="6">
    <source>
        <dbReference type="ARBA" id="ARBA00022824"/>
    </source>
</evidence>
<evidence type="ECO:0000313" key="12">
    <source>
        <dbReference type="EMBL" id="KAG5176343.1"/>
    </source>
</evidence>
<proteinExistence type="inferred from homology"/>
<gene>
    <name evidence="12" type="ORF">JKP88DRAFT_227693</name>
</gene>
<evidence type="ECO:0000313" key="13">
    <source>
        <dbReference type="Proteomes" id="UP000664859"/>
    </source>
</evidence>
<dbReference type="EMBL" id="JAFCMP010000537">
    <property type="protein sequence ID" value="KAG5176343.1"/>
    <property type="molecule type" value="Genomic_DNA"/>
</dbReference>
<evidence type="ECO:0000256" key="3">
    <source>
        <dbReference type="ARBA" id="ARBA00020256"/>
    </source>
</evidence>
<evidence type="ECO:0000256" key="10">
    <source>
        <dbReference type="ARBA" id="ARBA00023170"/>
    </source>
</evidence>
<dbReference type="Gene3D" id="3.40.50.300">
    <property type="entry name" value="P-loop containing nucleotide triphosphate hydrolases"/>
    <property type="match status" value="1"/>
</dbReference>
<feature type="compositionally biased region" description="Polar residues" evidence="11">
    <location>
        <begin position="18"/>
        <end position="27"/>
    </location>
</feature>
<evidence type="ECO:0000256" key="11">
    <source>
        <dbReference type="SAM" id="MobiDB-lite"/>
    </source>
</evidence>
<keyword evidence="5" id="KW-0547">Nucleotide-binding</keyword>
<comment type="similarity">
    <text evidence="2">Belongs to the SRP receptor beta subunit family.</text>
</comment>
<dbReference type="GO" id="GO:0005789">
    <property type="term" value="C:endoplasmic reticulum membrane"/>
    <property type="evidence" value="ECO:0007669"/>
    <property type="project" value="UniProtKB-SubCell"/>
</dbReference>
<keyword evidence="8" id="KW-0342">GTP-binding</keyword>
<evidence type="ECO:0000256" key="2">
    <source>
        <dbReference type="ARBA" id="ARBA00005619"/>
    </source>
</evidence>
<dbReference type="AlphaFoldDB" id="A0A835YTM3"/>
<keyword evidence="13" id="KW-1185">Reference proteome</keyword>
<comment type="subcellular location">
    <subcellularLocation>
        <location evidence="1">Endoplasmic reticulum membrane</location>
        <topology evidence="1">Single-pass membrane protein</topology>
    </subcellularLocation>
</comment>
<evidence type="ECO:0000256" key="9">
    <source>
        <dbReference type="ARBA" id="ARBA00023136"/>
    </source>
</evidence>
<evidence type="ECO:0000256" key="8">
    <source>
        <dbReference type="ARBA" id="ARBA00023134"/>
    </source>
</evidence>
<keyword evidence="10 12" id="KW-0675">Receptor</keyword>
<evidence type="ECO:0000256" key="7">
    <source>
        <dbReference type="ARBA" id="ARBA00022989"/>
    </source>
</evidence>
<sequence length="178" mass="19032">MRPSSLSIHADGTPDATDGSSKGSVTVTDFPGHERLRGGLRGELATSTAVIFMLDGTDLSSQVRLGGEMLYDILTDSSIERCKGLAIGCSKADLKVAKPDRVRAALTKELEQLRTTRWSIGMQGEEDTGRPNSFIPLGRQGQPLDLVVDCPCPLTVFTCSVKGEGLNAVRDFIAGCFE</sequence>